<keyword evidence="2" id="KW-0732">Signal</keyword>
<comment type="caution">
    <text evidence="3">The sequence shown here is derived from an EMBL/GenBank/DDBJ whole genome shotgun (WGS) entry which is preliminary data.</text>
</comment>
<dbReference type="EMBL" id="RQXU01000018">
    <property type="protein sequence ID" value="RRH84562.1"/>
    <property type="molecule type" value="Genomic_DNA"/>
</dbReference>
<organism evidence="3 4">
    <name type="scientific">Variovorax beijingensis</name>
    <dbReference type="NCBI Taxonomy" id="2496117"/>
    <lineage>
        <taxon>Bacteria</taxon>
        <taxon>Pseudomonadati</taxon>
        <taxon>Pseudomonadota</taxon>
        <taxon>Betaproteobacteria</taxon>
        <taxon>Burkholderiales</taxon>
        <taxon>Comamonadaceae</taxon>
        <taxon>Variovorax</taxon>
    </lineage>
</organism>
<reference evidence="3 4" key="1">
    <citation type="submission" date="2018-11" db="EMBL/GenBank/DDBJ databases">
        <title>The genome of Variovorax sp T529.</title>
        <authorList>
            <person name="Gao J."/>
        </authorList>
    </citation>
    <scope>NUCLEOTIDE SEQUENCE [LARGE SCALE GENOMIC DNA]</scope>
    <source>
        <strain evidence="3 4">T529</strain>
    </source>
</reference>
<dbReference type="CDD" id="cd07012">
    <property type="entry name" value="PBP2_Bug_TTT"/>
    <property type="match status" value="1"/>
</dbReference>
<proteinExistence type="inferred from homology"/>
<dbReference type="InterPro" id="IPR005064">
    <property type="entry name" value="BUG"/>
</dbReference>
<evidence type="ECO:0000256" key="2">
    <source>
        <dbReference type="SAM" id="SignalP"/>
    </source>
</evidence>
<dbReference type="InterPro" id="IPR042100">
    <property type="entry name" value="Bug_dom1"/>
</dbReference>
<name>A0A3P3EFP7_9BURK</name>
<dbReference type="Gene3D" id="3.40.190.150">
    <property type="entry name" value="Bordetella uptake gene, domain 1"/>
    <property type="match status" value="1"/>
</dbReference>
<gene>
    <name evidence="3" type="ORF">EH244_23945</name>
</gene>
<dbReference type="PANTHER" id="PTHR42928:SF5">
    <property type="entry name" value="BLR1237 PROTEIN"/>
    <property type="match status" value="1"/>
</dbReference>
<dbReference type="PANTHER" id="PTHR42928">
    <property type="entry name" value="TRICARBOXYLATE-BINDING PROTEIN"/>
    <property type="match status" value="1"/>
</dbReference>
<dbReference type="Pfam" id="PF03401">
    <property type="entry name" value="TctC"/>
    <property type="match status" value="1"/>
</dbReference>
<dbReference type="Proteomes" id="UP000271590">
    <property type="component" value="Unassembled WGS sequence"/>
</dbReference>
<evidence type="ECO:0000256" key="1">
    <source>
        <dbReference type="ARBA" id="ARBA00006987"/>
    </source>
</evidence>
<comment type="similarity">
    <text evidence="1">Belongs to the UPF0065 (bug) family.</text>
</comment>
<dbReference type="RefSeq" id="WP_124960815.1">
    <property type="nucleotide sequence ID" value="NZ_CBFHCE010000015.1"/>
</dbReference>
<evidence type="ECO:0000313" key="4">
    <source>
        <dbReference type="Proteomes" id="UP000271590"/>
    </source>
</evidence>
<protein>
    <submittedName>
        <fullName evidence="3">Tripartite tricarboxylate transporter substrate binding protein</fullName>
    </submittedName>
</protein>
<dbReference type="AlphaFoldDB" id="A0A3P3EFP7"/>
<dbReference type="SUPFAM" id="SSF53850">
    <property type="entry name" value="Periplasmic binding protein-like II"/>
    <property type="match status" value="1"/>
</dbReference>
<dbReference type="Gene3D" id="3.40.190.10">
    <property type="entry name" value="Periplasmic binding protein-like II"/>
    <property type="match status" value="1"/>
</dbReference>
<feature type="chain" id="PRO_5018251679" evidence="2">
    <location>
        <begin position="32"/>
        <end position="328"/>
    </location>
</feature>
<sequence length="328" mass="35203">MRSTTTLIKKMLGLVLGLAGILATGHASAQAAEWPTKPIRIVVGFAPGTPPDIFARMYGDYASRKLGVPVLIDNKPGTAGNLASDTVAKAPADGYTFLYNLSTAFTINPYIYSKLPFDPEKDLVPVATTMRQGLVLIANAKFPARTLKELVAAAKEKPGTYSHASYGAGSPSQLIVESLKDEVGITMLHVPYRASPIADLVGGQVDTLMEPIATGYPLISSGRVQALAYSGPTRHPALPDVPTLSEVMPGFSMMSWHGIWAPANTPPAVLNRFNAVFVEASKDPDLAKRIKDLNSEPLGVTRTEMSAMVRRDAEIYSRVVKARNIRVD</sequence>
<evidence type="ECO:0000313" key="3">
    <source>
        <dbReference type="EMBL" id="RRH84562.1"/>
    </source>
</evidence>
<dbReference type="PIRSF" id="PIRSF017082">
    <property type="entry name" value="YflP"/>
    <property type="match status" value="1"/>
</dbReference>
<feature type="signal peptide" evidence="2">
    <location>
        <begin position="1"/>
        <end position="31"/>
    </location>
</feature>
<accession>A0A3P3EFP7</accession>